<comment type="catalytic activity">
    <reaction evidence="12">
        <text>2,5-diamino-6-hydroxy-4-(5-phosphoribosylamino)-pyrimidine + H2O + H(+) = 5-amino-6-(5-phospho-D-ribosylamino)uracil + NH4(+)</text>
        <dbReference type="Rhea" id="RHEA:21868"/>
        <dbReference type="ChEBI" id="CHEBI:15377"/>
        <dbReference type="ChEBI" id="CHEBI:15378"/>
        <dbReference type="ChEBI" id="CHEBI:28938"/>
        <dbReference type="ChEBI" id="CHEBI:58453"/>
        <dbReference type="ChEBI" id="CHEBI:58614"/>
        <dbReference type="EC" id="3.5.4.26"/>
    </reaction>
</comment>
<sequence length="357" mass="39488">MHEQFLLAALEQAKLGRGFCAPNPSVGAVAVQNGNIIAQAWHRGAGTPHAEQLLLSQIPPQTPGVKLYVTLEPCNHWGKTPPCVDAIISHGIEEVIFSYFDPNPIVAKSNSSAKLREHGIQVRHIPITVIDEFYKSYAYWTVTHKPRVTVKIAQTFDGKIGRSEGERLVLSNVLCEKFTHQMRAASDVILTSAKTVQMDNPRMSARLDSGVVAKPVAIIDRNLSLSDDAIIFSTAKHCHIYHQAQANQAKTYPNSTHYVMPLQNRLMDLDAIITHLGQLGYHDVWVEAGGAIFSALHSKGLVHRTYLYLVPGSLGHQAISAYQQQGIFEKAHTVSWQAMGDNMIACLDWQEDECLPD</sequence>
<dbReference type="InterPro" id="IPR002125">
    <property type="entry name" value="CMP_dCMP_dom"/>
</dbReference>
<proteinExistence type="inferred from homology"/>
<dbReference type="PANTHER" id="PTHR38011:SF7">
    <property type="entry name" value="2,5-DIAMINO-6-RIBOSYLAMINO-4(3H)-PYRIMIDINONE 5'-PHOSPHATE REDUCTASE"/>
    <property type="match status" value="1"/>
</dbReference>
<dbReference type="Pfam" id="PF00383">
    <property type="entry name" value="dCMP_cyt_deam_1"/>
    <property type="match status" value="1"/>
</dbReference>
<dbReference type="Pfam" id="PF01872">
    <property type="entry name" value="RibD_C"/>
    <property type="match status" value="1"/>
</dbReference>
<dbReference type="OrthoDB" id="9800865at2"/>
<accession>A0A2S6F2C3</accession>
<name>A0A2S6F2C3_LEGPN</name>
<evidence type="ECO:0000256" key="9">
    <source>
        <dbReference type="ARBA" id="ARBA00022857"/>
    </source>
</evidence>
<evidence type="ECO:0000256" key="1">
    <source>
        <dbReference type="ARBA" id="ARBA00002151"/>
    </source>
</evidence>
<evidence type="ECO:0000256" key="7">
    <source>
        <dbReference type="ARBA" id="ARBA00022723"/>
    </source>
</evidence>
<evidence type="ECO:0000256" key="3">
    <source>
        <dbReference type="ARBA" id="ARBA00004910"/>
    </source>
</evidence>
<dbReference type="InterPro" id="IPR016193">
    <property type="entry name" value="Cytidine_deaminase-like"/>
</dbReference>
<feature type="active site" description="Proton donor" evidence="13">
    <location>
        <position position="51"/>
    </location>
</feature>
<dbReference type="Proteomes" id="UP000239239">
    <property type="component" value="Unassembled WGS sequence"/>
</dbReference>
<evidence type="ECO:0000256" key="15">
    <source>
        <dbReference type="PIRSR" id="PIRSR006769-3"/>
    </source>
</evidence>
<dbReference type="PIRSF" id="PIRSF006769">
    <property type="entry name" value="RibD"/>
    <property type="match status" value="1"/>
</dbReference>
<dbReference type="UniPathway" id="UPA00275">
    <property type="reaction ID" value="UER00401"/>
</dbReference>
<comment type="caution">
    <text evidence="16">The sequence shown here is derived from an EMBL/GenBank/DDBJ whole genome shotgun (WGS) entry which is preliminary data.</text>
</comment>
<reference evidence="16 17" key="1">
    <citation type="submission" date="2018-02" db="EMBL/GenBank/DDBJ databases">
        <title>Draft genome sequences of four Legionella pneumophila clinical strains isolated in Ontario.</title>
        <authorList>
            <person name="Fortuna A."/>
            <person name="Ramnarine R."/>
            <person name="Li A."/>
            <person name="Frantz C."/>
            <person name="Mallo G."/>
        </authorList>
    </citation>
    <scope>NUCLEOTIDE SEQUENCE [LARGE SCALE GENOMIC DNA]</scope>
    <source>
        <strain evidence="16 17">LG61</strain>
    </source>
</reference>
<keyword evidence="12" id="KW-0378">Hydrolase</keyword>
<feature type="binding site" evidence="14">
    <location>
        <position position="153"/>
    </location>
    <ligand>
        <name>NADP(+)</name>
        <dbReference type="ChEBI" id="CHEBI:58349"/>
    </ligand>
</feature>
<dbReference type="RefSeq" id="WP_027227757.1">
    <property type="nucleotide sequence ID" value="NZ_CP017601.1"/>
</dbReference>
<dbReference type="PANTHER" id="PTHR38011">
    <property type="entry name" value="DIHYDROFOLATE REDUCTASE FAMILY PROTEIN (AFU_ORTHOLOGUE AFUA_8G06820)"/>
    <property type="match status" value="1"/>
</dbReference>
<feature type="binding site" evidence="14">
    <location>
        <position position="287"/>
    </location>
    <ligand>
        <name>substrate</name>
    </ligand>
</feature>
<evidence type="ECO:0000313" key="16">
    <source>
        <dbReference type="EMBL" id="PPK31590.1"/>
    </source>
</evidence>
<protein>
    <recommendedName>
        <fullName evidence="12">Riboflavin biosynthesis protein RibD</fullName>
    </recommendedName>
    <domain>
        <recommendedName>
            <fullName evidence="12">Diaminohydroxyphosphoribosylaminopyrimidine deaminase</fullName>
            <shortName evidence="12">DRAP deaminase</shortName>
            <ecNumber evidence="12">3.5.4.26</ecNumber>
        </recommendedName>
        <alternativeName>
            <fullName evidence="12">Riboflavin-specific deaminase</fullName>
        </alternativeName>
    </domain>
    <domain>
        <recommendedName>
            <fullName evidence="12">5-amino-6-(5-phosphoribosylamino)uracil reductase</fullName>
            <ecNumber evidence="12">1.1.1.193</ecNumber>
        </recommendedName>
        <alternativeName>
            <fullName evidence="12">HTP reductase</fullName>
        </alternativeName>
    </domain>
</protein>
<evidence type="ECO:0000256" key="14">
    <source>
        <dbReference type="PIRSR" id="PIRSR006769-2"/>
    </source>
</evidence>
<comment type="similarity">
    <text evidence="5 12">In the C-terminal section; belongs to the HTP reductase family.</text>
</comment>
<comment type="catalytic activity">
    <reaction evidence="12">
        <text>5-amino-6-(5-phospho-D-ribitylamino)uracil + NADP(+) = 5-amino-6-(5-phospho-D-ribosylamino)uracil + NADPH + H(+)</text>
        <dbReference type="Rhea" id="RHEA:17845"/>
        <dbReference type="ChEBI" id="CHEBI:15378"/>
        <dbReference type="ChEBI" id="CHEBI:57783"/>
        <dbReference type="ChEBI" id="CHEBI:58349"/>
        <dbReference type="ChEBI" id="CHEBI:58421"/>
        <dbReference type="ChEBI" id="CHEBI:58453"/>
        <dbReference type="EC" id="1.1.1.193"/>
    </reaction>
</comment>
<evidence type="ECO:0000256" key="6">
    <source>
        <dbReference type="ARBA" id="ARBA00022619"/>
    </source>
</evidence>
<feature type="binding site" evidence="14">
    <location>
        <position position="195"/>
    </location>
    <ligand>
        <name>NADP(+)</name>
        <dbReference type="ChEBI" id="CHEBI:58349"/>
    </ligand>
</feature>
<evidence type="ECO:0000313" key="17">
    <source>
        <dbReference type="Proteomes" id="UP000239239"/>
    </source>
</evidence>
<dbReference type="Gene3D" id="3.40.140.10">
    <property type="entry name" value="Cytidine Deaminase, domain 2"/>
    <property type="match status" value="1"/>
</dbReference>
<organism evidence="16 17">
    <name type="scientific">Legionella pneumophila</name>
    <dbReference type="NCBI Taxonomy" id="446"/>
    <lineage>
        <taxon>Bacteria</taxon>
        <taxon>Pseudomonadati</taxon>
        <taxon>Pseudomonadota</taxon>
        <taxon>Gammaproteobacteria</taxon>
        <taxon>Legionellales</taxon>
        <taxon>Legionellaceae</taxon>
        <taxon>Legionella</taxon>
    </lineage>
</organism>
<dbReference type="PROSITE" id="PS00903">
    <property type="entry name" value="CYT_DCMP_DEAMINASES_1"/>
    <property type="match status" value="1"/>
</dbReference>
<keyword evidence="7 12" id="KW-0479">Metal-binding</keyword>
<dbReference type="Gene3D" id="3.40.430.10">
    <property type="entry name" value="Dihydrofolate Reductase, subunit A"/>
    <property type="match status" value="1"/>
</dbReference>
<comment type="pathway">
    <text evidence="3 12">Cofactor biosynthesis; riboflavin biosynthesis; 5-amino-6-(D-ribitylamino)uracil from GTP: step 3/4.</text>
</comment>
<keyword evidence="8 12" id="KW-0862">Zinc</keyword>
<dbReference type="NCBIfam" id="TIGR00326">
    <property type="entry name" value="eubact_ribD"/>
    <property type="match status" value="1"/>
</dbReference>
<feature type="binding site" evidence="14">
    <location>
        <position position="183"/>
    </location>
    <ligand>
        <name>substrate</name>
    </ligand>
</feature>
<gene>
    <name evidence="16" type="primary">ribD</name>
    <name evidence="16" type="ORF">C3928_06045</name>
</gene>
<dbReference type="GO" id="GO:0008703">
    <property type="term" value="F:5-amino-6-(5-phosphoribosylamino)uracil reductase activity"/>
    <property type="evidence" value="ECO:0007669"/>
    <property type="project" value="UniProtKB-EC"/>
</dbReference>
<feature type="binding site" evidence="14">
    <location>
        <position position="199"/>
    </location>
    <ligand>
        <name>NADP(+)</name>
        <dbReference type="ChEBI" id="CHEBI:58349"/>
    </ligand>
</feature>
<comment type="similarity">
    <text evidence="4 12">In the N-terminal section; belongs to the cytidine and deoxycytidylate deaminase family.</text>
</comment>
<dbReference type="InterPro" id="IPR050765">
    <property type="entry name" value="Riboflavin_Biosynth_HTPR"/>
</dbReference>
<comment type="function">
    <text evidence="1 12">Converts 2,5-diamino-6-(ribosylamino)-4(3h)-pyrimidinone 5'-phosphate into 5-amino-6-(ribosylamino)-2,4(1h,3h)-pyrimidinedione 5'-phosphate.</text>
</comment>
<evidence type="ECO:0000256" key="10">
    <source>
        <dbReference type="ARBA" id="ARBA00023002"/>
    </source>
</evidence>
<evidence type="ECO:0000256" key="2">
    <source>
        <dbReference type="ARBA" id="ARBA00004882"/>
    </source>
</evidence>
<feature type="binding site" evidence="15">
    <location>
        <position position="83"/>
    </location>
    <ligand>
        <name>Zn(2+)</name>
        <dbReference type="ChEBI" id="CHEBI:29105"/>
        <note>catalytic</note>
    </ligand>
</feature>
<dbReference type="InterPro" id="IPR002734">
    <property type="entry name" value="RibDG_C"/>
</dbReference>
<feature type="binding site" evidence="15">
    <location>
        <position position="74"/>
    </location>
    <ligand>
        <name>Zn(2+)</name>
        <dbReference type="ChEBI" id="CHEBI:29105"/>
        <note>catalytic</note>
    </ligand>
</feature>
<dbReference type="EC" id="3.5.4.26" evidence="12"/>
<dbReference type="AlphaFoldDB" id="A0A2S6F2C3"/>
<evidence type="ECO:0000256" key="5">
    <source>
        <dbReference type="ARBA" id="ARBA00007417"/>
    </source>
</evidence>
<dbReference type="CDD" id="cd01284">
    <property type="entry name" value="Riboflavin_deaminase-reductase"/>
    <property type="match status" value="1"/>
</dbReference>
<comment type="pathway">
    <text evidence="2 12">Cofactor biosynthesis; riboflavin biosynthesis; 5-amino-6-(D-ribitylamino)uracil from GTP: step 2/4.</text>
</comment>
<comment type="cofactor">
    <cofactor evidence="12 15">
        <name>Zn(2+)</name>
        <dbReference type="ChEBI" id="CHEBI:29105"/>
    </cofactor>
    <text evidence="12 15">Binds 1 zinc ion.</text>
</comment>
<evidence type="ECO:0000256" key="13">
    <source>
        <dbReference type="PIRSR" id="PIRSR006769-1"/>
    </source>
</evidence>
<dbReference type="GO" id="GO:0009231">
    <property type="term" value="P:riboflavin biosynthetic process"/>
    <property type="evidence" value="ECO:0007669"/>
    <property type="project" value="UniProtKB-UniPathway"/>
</dbReference>
<dbReference type="SUPFAM" id="SSF53597">
    <property type="entry name" value="Dihydrofolate reductase-like"/>
    <property type="match status" value="1"/>
</dbReference>
<dbReference type="SUPFAM" id="SSF53927">
    <property type="entry name" value="Cytidine deaminase-like"/>
    <property type="match status" value="1"/>
</dbReference>
<feature type="binding site" evidence="14">
    <location>
        <position position="206"/>
    </location>
    <ligand>
        <name>substrate</name>
    </ligand>
</feature>
<evidence type="ECO:0000256" key="8">
    <source>
        <dbReference type="ARBA" id="ARBA00022833"/>
    </source>
</evidence>
<dbReference type="EC" id="1.1.1.193" evidence="12"/>
<feature type="binding site" evidence="14">
    <location>
        <begin position="289"/>
        <end position="295"/>
    </location>
    <ligand>
        <name>NADP(+)</name>
        <dbReference type="ChEBI" id="CHEBI:58349"/>
    </ligand>
</feature>
<keyword evidence="9 12" id="KW-0521">NADP</keyword>
<feature type="binding site" evidence="15">
    <location>
        <position position="49"/>
    </location>
    <ligand>
        <name>Zn(2+)</name>
        <dbReference type="ChEBI" id="CHEBI:29105"/>
        <note>catalytic</note>
    </ligand>
</feature>
<dbReference type="PROSITE" id="PS51747">
    <property type="entry name" value="CYT_DCMP_DEAMINASES_2"/>
    <property type="match status" value="1"/>
</dbReference>
<dbReference type="EMBL" id="PQWY01000010">
    <property type="protein sequence ID" value="PPK31590.1"/>
    <property type="molecule type" value="Genomic_DNA"/>
</dbReference>
<keyword evidence="6 12" id="KW-0686">Riboflavin biosynthesis</keyword>
<evidence type="ECO:0000256" key="11">
    <source>
        <dbReference type="ARBA" id="ARBA00023268"/>
    </source>
</evidence>
<dbReference type="InterPro" id="IPR016192">
    <property type="entry name" value="APOBEC/CMP_deaminase_Zn-bd"/>
</dbReference>
<keyword evidence="10 12" id="KW-0560">Oxidoreductase</keyword>
<keyword evidence="11" id="KW-0511">Multifunctional enzyme</keyword>
<dbReference type="InterPro" id="IPR004794">
    <property type="entry name" value="Eubact_RibD"/>
</dbReference>
<dbReference type="InterPro" id="IPR024072">
    <property type="entry name" value="DHFR-like_dom_sf"/>
</dbReference>
<evidence type="ECO:0000256" key="4">
    <source>
        <dbReference type="ARBA" id="ARBA00005259"/>
    </source>
</evidence>
<evidence type="ECO:0000256" key="12">
    <source>
        <dbReference type="PIRNR" id="PIRNR006769"/>
    </source>
</evidence>
<dbReference type="GO" id="GO:0008270">
    <property type="term" value="F:zinc ion binding"/>
    <property type="evidence" value="ECO:0007669"/>
    <property type="project" value="InterPro"/>
</dbReference>
<dbReference type="GO" id="GO:0008835">
    <property type="term" value="F:diaminohydroxyphosphoribosylaminopyrimidine deaminase activity"/>
    <property type="evidence" value="ECO:0007669"/>
    <property type="project" value="UniProtKB-EC"/>
</dbReference>